<name>X0VX04_9ZZZZ</name>
<reference evidence="3" key="1">
    <citation type="journal article" date="2014" name="Front. Microbiol.">
        <title>High frequency of phylogenetically diverse reductive dehalogenase-homologous genes in deep subseafloor sedimentary metagenomes.</title>
        <authorList>
            <person name="Kawai M."/>
            <person name="Futagami T."/>
            <person name="Toyoda A."/>
            <person name="Takaki Y."/>
            <person name="Nishi S."/>
            <person name="Hori S."/>
            <person name="Arai W."/>
            <person name="Tsubouchi T."/>
            <person name="Morono Y."/>
            <person name="Uchiyama I."/>
            <person name="Ito T."/>
            <person name="Fujiyama A."/>
            <person name="Inagaki F."/>
            <person name="Takami H."/>
        </authorList>
    </citation>
    <scope>NUCLEOTIDE SEQUENCE</scope>
    <source>
        <strain evidence="3">Expedition CK06-06</strain>
    </source>
</reference>
<dbReference type="InterPro" id="IPR001525">
    <property type="entry name" value="C5_MeTfrase"/>
</dbReference>
<keyword evidence="2" id="KW-0808">Transferase</keyword>
<dbReference type="PROSITE" id="PS51679">
    <property type="entry name" value="SAM_MT_C5"/>
    <property type="match status" value="1"/>
</dbReference>
<organism evidence="3">
    <name type="scientific">marine sediment metagenome</name>
    <dbReference type="NCBI Taxonomy" id="412755"/>
    <lineage>
        <taxon>unclassified sequences</taxon>
        <taxon>metagenomes</taxon>
        <taxon>ecological metagenomes</taxon>
    </lineage>
</organism>
<dbReference type="SUPFAM" id="SSF53335">
    <property type="entry name" value="S-adenosyl-L-methionine-dependent methyltransferases"/>
    <property type="match status" value="1"/>
</dbReference>
<keyword evidence="1" id="KW-0489">Methyltransferase</keyword>
<dbReference type="GO" id="GO:0032259">
    <property type="term" value="P:methylation"/>
    <property type="evidence" value="ECO:0007669"/>
    <property type="project" value="UniProtKB-KW"/>
</dbReference>
<sequence>MRKQINHISCFSGTGGICAGFKAVGIKTVLAIEKVHSCVETYTANHPEVPVIEKDIRNVGKEELSHLKNITIDIVSAGMPCETFRTAGSKSRSFFDHRQHL</sequence>
<dbReference type="Pfam" id="PF00145">
    <property type="entry name" value="DNA_methylase"/>
    <property type="match status" value="1"/>
</dbReference>
<feature type="non-terminal residue" evidence="3">
    <location>
        <position position="101"/>
    </location>
</feature>
<dbReference type="GO" id="GO:0008168">
    <property type="term" value="F:methyltransferase activity"/>
    <property type="evidence" value="ECO:0007669"/>
    <property type="project" value="UniProtKB-KW"/>
</dbReference>
<dbReference type="AlphaFoldDB" id="X0VX04"/>
<accession>X0VX04</accession>
<evidence type="ECO:0000313" key="3">
    <source>
        <dbReference type="EMBL" id="GAG22949.1"/>
    </source>
</evidence>
<evidence type="ECO:0008006" key="4">
    <source>
        <dbReference type="Google" id="ProtNLM"/>
    </source>
</evidence>
<comment type="caution">
    <text evidence="3">The sequence shown here is derived from an EMBL/GenBank/DDBJ whole genome shotgun (WGS) entry which is preliminary data.</text>
</comment>
<evidence type="ECO:0000256" key="2">
    <source>
        <dbReference type="ARBA" id="ARBA00022679"/>
    </source>
</evidence>
<dbReference type="InterPro" id="IPR029063">
    <property type="entry name" value="SAM-dependent_MTases_sf"/>
</dbReference>
<gene>
    <name evidence="3" type="ORF">S01H1_58861</name>
</gene>
<dbReference type="Gene3D" id="3.40.50.150">
    <property type="entry name" value="Vaccinia Virus protein VP39"/>
    <property type="match status" value="1"/>
</dbReference>
<proteinExistence type="predicted"/>
<dbReference type="EMBL" id="BARS01038468">
    <property type="protein sequence ID" value="GAG22949.1"/>
    <property type="molecule type" value="Genomic_DNA"/>
</dbReference>
<evidence type="ECO:0000256" key="1">
    <source>
        <dbReference type="ARBA" id="ARBA00022603"/>
    </source>
</evidence>
<protein>
    <recommendedName>
        <fullName evidence="4">DNA (cytosine-5-)-methyltransferase</fullName>
    </recommendedName>
</protein>